<dbReference type="Proteomes" id="UP000823388">
    <property type="component" value="Chromosome 2N"/>
</dbReference>
<evidence type="ECO:0000313" key="1">
    <source>
        <dbReference type="EMBL" id="KAG2635232.1"/>
    </source>
</evidence>
<dbReference type="EMBL" id="CM029040">
    <property type="protein sequence ID" value="KAG2635232.1"/>
    <property type="molecule type" value="Genomic_DNA"/>
</dbReference>
<evidence type="ECO:0000313" key="2">
    <source>
        <dbReference type="Proteomes" id="UP000823388"/>
    </source>
</evidence>
<reference evidence="1" key="1">
    <citation type="submission" date="2020-05" db="EMBL/GenBank/DDBJ databases">
        <title>WGS assembly of Panicum virgatum.</title>
        <authorList>
            <person name="Lovell J.T."/>
            <person name="Jenkins J."/>
            <person name="Shu S."/>
            <person name="Juenger T.E."/>
            <person name="Schmutz J."/>
        </authorList>
    </citation>
    <scope>NUCLEOTIDE SEQUENCE</scope>
    <source>
        <strain evidence="1">AP13</strain>
    </source>
</reference>
<keyword evidence="2" id="KW-1185">Reference proteome</keyword>
<dbReference type="InterPro" id="IPR009003">
    <property type="entry name" value="Peptidase_S1_PA"/>
</dbReference>
<dbReference type="AlphaFoldDB" id="A0A8T0VG33"/>
<dbReference type="SUPFAM" id="SSF50494">
    <property type="entry name" value="Trypsin-like serine proteases"/>
    <property type="match status" value="1"/>
</dbReference>
<sequence>MIVYYPLPTTICAGMHLIHSFDEKFSKLDGSSGDFLNVSGELAANLSQNVVSLASFKGKTSWFACSGILVEYNLHTSVLTSASLVRSSDDEDTIVDNLQIEVRLPNGQCVKGTQYCNLRFKIAVINNIVFPDLRATNLYHPMEIKTGSEVVAVGRLFSTGRLTSTRGIVTNKKSNLDCDKLMVSTCKITKAGIGGPLVDFSGNFIGMNFYDNEETPFLPRNDILECLRQFETRGIMAADKTVKSSPSRWPVPKPYWSYPIVEEPADPLAELSLLPMDLDSSSLQCYS</sequence>
<dbReference type="PANTHER" id="PTHR18868:SF37">
    <property type="entry name" value="OS07G0665300 PROTEIN"/>
    <property type="match status" value="1"/>
</dbReference>
<proteinExistence type="predicted"/>
<protein>
    <submittedName>
        <fullName evidence="1">Uncharacterized protein</fullName>
    </submittedName>
</protein>
<organism evidence="1 2">
    <name type="scientific">Panicum virgatum</name>
    <name type="common">Blackwell switchgrass</name>
    <dbReference type="NCBI Taxonomy" id="38727"/>
    <lineage>
        <taxon>Eukaryota</taxon>
        <taxon>Viridiplantae</taxon>
        <taxon>Streptophyta</taxon>
        <taxon>Embryophyta</taxon>
        <taxon>Tracheophyta</taxon>
        <taxon>Spermatophyta</taxon>
        <taxon>Magnoliopsida</taxon>
        <taxon>Liliopsida</taxon>
        <taxon>Poales</taxon>
        <taxon>Poaceae</taxon>
        <taxon>PACMAD clade</taxon>
        <taxon>Panicoideae</taxon>
        <taxon>Panicodae</taxon>
        <taxon>Paniceae</taxon>
        <taxon>Panicinae</taxon>
        <taxon>Panicum</taxon>
        <taxon>Panicum sect. Hiantes</taxon>
    </lineage>
</organism>
<dbReference type="PANTHER" id="PTHR18868">
    <property type="entry name" value="OS07G0665300 PROTEIN-RELATED"/>
    <property type="match status" value="1"/>
</dbReference>
<dbReference type="Gene3D" id="2.40.10.120">
    <property type="match status" value="1"/>
</dbReference>
<gene>
    <name evidence="1" type="ORF">PVAP13_2NG338300</name>
</gene>
<name>A0A8T0VG33_PANVG</name>
<dbReference type="Pfam" id="PF13365">
    <property type="entry name" value="Trypsin_2"/>
    <property type="match status" value="1"/>
</dbReference>
<accession>A0A8T0VG33</accession>
<comment type="caution">
    <text evidence="1">The sequence shown here is derived from an EMBL/GenBank/DDBJ whole genome shotgun (WGS) entry which is preliminary data.</text>
</comment>